<evidence type="ECO:0000259" key="9">
    <source>
        <dbReference type="Pfam" id="PF21297"/>
    </source>
</evidence>
<organism evidence="10 11">
    <name type="scientific">Regulus satrapa</name>
    <name type="common">Golden-crowned kinglet</name>
    <dbReference type="NCBI Taxonomy" id="13245"/>
    <lineage>
        <taxon>Eukaryota</taxon>
        <taxon>Metazoa</taxon>
        <taxon>Chordata</taxon>
        <taxon>Craniata</taxon>
        <taxon>Vertebrata</taxon>
        <taxon>Euteleostomi</taxon>
        <taxon>Archelosauria</taxon>
        <taxon>Archosauria</taxon>
        <taxon>Dinosauria</taxon>
        <taxon>Saurischia</taxon>
        <taxon>Theropoda</taxon>
        <taxon>Coelurosauria</taxon>
        <taxon>Aves</taxon>
        <taxon>Neognathae</taxon>
        <taxon>Neoaves</taxon>
        <taxon>Telluraves</taxon>
        <taxon>Australaves</taxon>
        <taxon>Passeriformes</taxon>
        <taxon>Regulidae</taxon>
        <taxon>Regulus</taxon>
    </lineage>
</organism>
<gene>
    <name evidence="10" type="primary">Mief2</name>
    <name evidence="10" type="ORF">REGSAT_R09053</name>
</gene>
<dbReference type="InterPro" id="IPR049097">
    <property type="entry name" value="MID51-like_C"/>
</dbReference>
<dbReference type="AlphaFoldDB" id="A0A7K4X9J2"/>
<dbReference type="GO" id="GO:0090141">
    <property type="term" value="P:positive regulation of mitochondrial fission"/>
    <property type="evidence" value="ECO:0007669"/>
    <property type="project" value="TreeGrafter"/>
</dbReference>
<dbReference type="InterPro" id="IPR024810">
    <property type="entry name" value="MAB21L/cGLR"/>
</dbReference>
<dbReference type="PANTHER" id="PTHR16451:SF11">
    <property type="entry name" value="MITOCHONDRIAL DYNAMICS PROTEIN MID49"/>
    <property type="match status" value="1"/>
</dbReference>
<evidence type="ECO:0000256" key="7">
    <source>
        <dbReference type="SAM" id="MobiDB-lite"/>
    </source>
</evidence>
<evidence type="ECO:0000256" key="4">
    <source>
        <dbReference type="ARBA" id="ARBA00022989"/>
    </source>
</evidence>
<protein>
    <submittedName>
        <fullName evidence="10">MID49 protein</fullName>
    </submittedName>
</protein>
<reference evidence="10 11" key="1">
    <citation type="submission" date="2019-09" db="EMBL/GenBank/DDBJ databases">
        <title>Bird 10,000 Genomes (B10K) Project - Family phase.</title>
        <authorList>
            <person name="Zhang G."/>
        </authorList>
    </citation>
    <scope>NUCLEOTIDE SEQUENCE [LARGE SCALE GENOMIC DNA]</scope>
    <source>
        <strain evidence="10">B10K-DU-001-18</strain>
        <tissue evidence="10">Muscle</tissue>
    </source>
</reference>
<feature type="domain" description="Mitochondrial dynamics protein MID51-like C-terminal" evidence="9">
    <location>
        <begin position="162"/>
        <end position="350"/>
    </location>
</feature>
<dbReference type="InterPro" id="IPR045909">
    <property type="entry name" value="MID49/MID51"/>
</dbReference>
<dbReference type="Pfam" id="PF20266">
    <property type="entry name" value="Mab-21_C"/>
    <property type="match status" value="1"/>
</dbReference>
<dbReference type="OrthoDB" id="5964386at2759"/>
<comment type="caution">
    <text evidence="10">The sequence shown here is derived from an EMBL/GenBank/DDBJ whole genome shotgun (WGS) entry which is preliminary data.</text>
</comment>
<comment type="subcellular location">
    <subcellularLocation>
        <location evidence="1">Mitochondrion outer membrane</location>
        <topology evidence="1">Single-pass membrane protein</topology>
    </subcellularLocation>
</comment>
<dbReference type="Proteomes" id="UP000529728">
    <property type="component" value="Unassembled WGS sequence"/>
</dbReference>
<dbReference type="FunFam" id="1.10.1410.40:FF:000003">
    <property type="entry name" value="Mitochondrial dynamics protein MID51"/>
    <property type="match status" value="1"/>
</dbReference>
<evidence type="ECO:0000256" key="3">
    <source>
        <dbReference type="ARBA" id="ARBA00022787"/>
    </source>
</evidence>
<dbReference type="InterPro" id="IPR046906">
    <property type="entry name" value="Mab-21_HhH/H2TH-like"/>
</dbReference>
<evidence type="ECO:0000256" key="1">
    <source>
        <dbReference type="ARBA" id="ARBA00004572"/>
    </source>
</evidence>
<dbReference type="PANTHER" id="PTHR16451">
    <property type="entry name" value="MITOCHONDRIAL DYNAMICS PROTEINS 49/51 FAMILY MEMBER"/>
    <property type="match status" value="1"/>
</dbReference>
<dbReference type="SMART" id="SM01265">
    <property type="entry name" value="Mab-21"/>
    <property type="match status" value="1"/>
</dbReference>
<proteinExistence type="predicted"/>
<dbReference type="Gene3D" id="3.30.460.90">
    <property type="match status" value="1"/>
</dbReference>
<feature type="region of interest" description="Disordered" evidence="7">
    <location>
        <begin position="85"/>
        <end position="130"/>
    </location>
</feature>
<evidence type="ECO:0000256" key="5">
    <source>
        <dbReference type="ARBA" id="ARBA00023128"/>
    </source>
</evidence>
<evidence type="ECO:0000256" key="2">
    <source>
        <dbReference type="ARBA" id="ARBA00022692"/>
    </source>
</evidence>
<accession>A0A7K4X9J2</accession>
<evidence type="ECO:0000256" key="6">
    <source>
        <dbReference type="ARBA" id="ARBA00023136"/>
    </source>
</evidence>
<dbReference type="Gene3D" id="1.10.1410.40">
    <property type="match status" value="1"/>
</dbReference>
<dbReference type="GO" id="GO:0005741">
    <property type="term" value="C:mitochondrial outer membrane"/>
    <property type="evidence" value="ECO:0007669"/>
    <property type="project" value="UniProtKB-SubCell"/>
</dbReference>
<feature type="domain" description="Mab-21-like HhH/H2TH-like" evidence="8">
    <location>
        <begin position="365"/>
        <end position="451"/>
    </location>
</feature>
<dbReference type="Pfam" id="PF21297">
    <property type="entry name" value="MID51-like_C"/>
    <property type="match status" value="1"/>
</dbReference>
<keyword evidence="2" id="KW-0812">Transmembrane</keyword>
<dbReference type="GO" id="GO:0007005">
    <property type="term" value="P:mitochondrion organization"/>
    <property type="evidence" value="ECO:0007669"/>
    <property type="project" value="InterPro"/>
</dbReference>
<sequence>MAAFWQQRGRRQENGGLGSVIEGLGSVFDVLLANARLVLGVSGAAVLAIATLAVKRLIDRATSPRDEGDPKAEQKSLEDSWQDLALIKTTPKPPKKQRREDLSEPLLSPARAPVPGEAPDPRACSAPLGAPQVQSSPLRCLTLQEKLLSHSSQLAVPEIQASLVPQLARSICTQLQNFLRSKCPELPFGRLFLSGALLDGLEVLAAEHIHLMLPVVLDAGLWSLISGEDTVVRNPQYWMIKRIDLGYFPRGCSPWDRFMVGRYLSSGVLNETLHKLLVASINWPAIGGLLGCAIHPVVASRELKLEVKHEQVELSITLFPVVETEDKVLLAVPPEGLVENLWLESFYRAEVSRVKELDAGDCGARQLCLRILNGVCRRQRSLHKLGGSPVTHVVLHLSDTASDWAEERLADRFQQLLEELVASLEKGVLPSYFNPKINLFSGLSEEEIDEMGFVLYRAVSEPELLLK</sequence>
<evidence type="ECO:0000313" key="11">
    <source>
        <dbReference type="Proteomes" id="UP000529728"/>
    </source>
</evidence>
<evidence type="ECO:0000259" key="8">
    <source>
        <dbReference type="Pfam" id="PF20266"/>
    </source>
</evidence>
<keyword evidence="5" id="KW-0496">Mitochondrion</keyword>
<keyword evidence="3" id="KW-1000">Mitochondrion outer membrane</keyword>
<keyword evidence="11" id="KW-1185">Reference proteome</keyword>
<feature type="non-terminal residue" evidence="10">
    <location>
        <position position="1"/>
    </location>
</feature>
<name>A0A7K4X9J2_REGSA</name>
<evidence type="ECO:0000313" key="10">
    <source>
        <dbReference type="EMBL" id="NWR43296.1"/>
    </source>
</evidence>
<keyword evidence="4" id="KW-1133">Transmembrane helix</keyword>
<feature type="non-terminal residue" evidence="10">
    <location>
        <position position="467"/>
    </location>
</feature>
<dbReference type="EMBL" id="VWZN01004369">
    <property type="protein sequence ID" value="NWR43296.1"/>
    <property type="molecule type" value="Genomic_DNA"/>
</dbReference>
<keyword evidence="6" id="KW-0472">Membrane</keyword>